<dbReference type="GO" id="GO:0008168">
    <property type="term" value="F:methyltransferase activity"/>
    <property type="evidence" value="ECO:0007669"/>
    <property type="project" value="UniProtKB-KW"/>
</dbReference>
<dbReference type="GO" id="GO:0032259">
    <property type="term" value="P:methylation"/>
    <property type="evidence" value="ECO:0007669"/>
    <property type="project" value="UniProtKB-KW"/>
</dbReference>
<dbReference type="PROSITE" id="PS00092">
    <property type="entry name" value="N6_MTASE"/>
    <property type="match status" value="1"/>
</dbReference>
<keyword evidence="2" id="KW-1185">Reference proteome</keyword>
<protein>
    <submittedName>
        <fullName evidence="1">Methyltransferase</fullName>
    </submittedName>
</protein>
<proteinExistence type="predicted"/>
<dbReference type="Proteomes" id="UP001601992">
    <property type="component" value="Unassembled WGS sequence"/>
</dbReference>
<dbReference type="EMBL" id="JBIAQY010000004">
    <property type="protein sequence ID" value="MFF3569205.1"/>
    <property type="molecule type" value="Genomic_DNA"/>
</dbReference>
<evidence type="ECO:0000313" key="1">
    <source>
        <dbReference type="EMBL" id="MFF3569205.1"/>
    </source>
</evidence>
<keyword evidence="1" id="KW-0489">Methyltransferase</keyword>
<sequence>MRKLSKAAAAAHVEACRLTDLARELSEAEKQFVLDNFHESTVLGHATGGVFFTPSALARAMTIHVVGTRIIDLGAGIGHLAFACRNMLDHRHNGEPVREFVCVEKNPELVRVGMKVVPEALWVCQDMFALAPRRFRFDTAIANPPYGRAPRSDTRPGYSGGRFEYHAIALAAQFARHGVFLIPQTSTPFCRSGHDHFVANTEDAEYSRFVAGTGIALMPSCGIDTSQYDRSWHHRPVRTEVALADFTDPTVLRAHRRSSPVLSFPHRTALGRARPHWRTR</sequence>
<reference evidence="1 2" key="1">
    <citation type="submission" date="2024-10" db="EMBL/GenBank/DDBJ databases">
        <title>The Natural Products Discovery Center: Release of the First 8490 Sequenced Strains for Exploring Actinobacteria Biosynthetic Diversity.</title>
        <authorList>
            <person name="Kalkreuter E."/>
            <person name="Kautsar S.A."/>
            <person name="Yang D."/>
            <person name="Bader C.D."/>
            <person name="Teijaro C.N."/>
            <person name="Fluegel L."/>
            <person name="Davis C.M."/>
            <person name="Simpson J.R."/>
            <person name="Lauterbach L."/>
            <person name="Steele A.D."/>
            <person name="Gui C."/>
            <person name="Meng S."/>
            <person name="Li G."/>
            <person name="Viehrig K."/>
            <person name="Ye F."/>
            <person name="Su P."/>
            <person name="Kiefer A.F."/>
            <person name="Nichols A."/>
            <person name="Cepeda A.J."/>
            <person name="Yan W."/>
            <person name="Fan B."/>
            <person name="Jiang Y."/>
            <person name="Adhikari A."/>
            <person name="Zheng C.-J."/>
            <person name="Schuster L."/>
            <person name="Cowan T.M."/>
            <person name="Smanski M.J."/>
            <person name="Chevrette M.G."/>
            <person name="De Carvalho L.P.S."/>
            <person name="Shen B."/>
        </authorList>
    </citation>
    <scope>NUCLEOTIDE SEQUENCE [LARGE SCALE GENOMIC DNA]</scope>
    <source>
        <strain evidence="1 2">NPDC002593</strain>
    </source>
</reference>
<dbReference type="InterPro" id="IPR029063">
    <property type="entry name" value="SAM-dependent_MTases_sf"/>
</dbReference>
<comment type="caution">
    <text evidence="1">The sequence shown here is derived from an EMBL/GenBank/DDBJ whole genome shotgun (WGS) entry which is preliminary data.</text>
</comment>
<keyword evidence="1" id="KW-0808">Transferase</keyword>
<dbReference type="InterPro" id="IPR002052">
    <property type="entry name" value="DNA_methylase_N6_adenine_CS"/>
</dbReference>
<dbReference type="CDD" id="cd02440">
    <property type="entry name" value="AdoMet_MTases"/>
    <property type="match status" value="1"/>
</dbReference>
<dbReference type="RefSeq" id="WP_387403970.1">
    <property type="nucleotide sequence ID" value="NZ_JBIAQY010000004.1"/>
</dbReference>
<gene>
    <name evidence="1" type="ORF">ACFYXQ_15645</name>
</gene>
<organism evidence="1 2">
    <name type="scientific">Nocardia jiangxiensis</name>
    <dbReference type="NCBI Taxonomy" id="282685"/>
    <lineage>
        <taxon>Bacteria</taxon>
        <taxon>Bacillati</taxon>
        <taxon>Actinomycetota</taxon>
        <taxon>Actinomycetes</taxon>
        <taxon>Mycobacteriales</taxon>
        <taxon>Nocardiaceae</taxon>
        <taxon>Nocardia</taxon>
    </lineage>
</organism>
<dbReference type="Gene3D" id="3.40.50.150">
    <property type="entry name" value="Vaccinia Virus protein VP39"/>
    <property type="match status" value="1"/>
</dbReference>
<name>A0ABW6RYV3_9NOCA</name>
<dbReference type="PRINTS" id="PR00507">
    <property type="entry name" value="N12N6MTFRASE"/>
</dbReference>
<accession>A0ABW6RYV3</accession>
<evidence type="ECO:0000313" key="2">
    <source>
        <dbReference type="Proteomes" id="UP001601992"/>
    </source>
</evidence>
<dbReference type="SUPFAM" id="SSF53335">
    <property type="entry name" value="S-adenosyl-L-methionine-dependent methyltransferases"/>
    <property type="match status" value="1"/>
</dbReference>